<keyword evidence="3" id="KW-1185">Reference proteome</keyword>
<accession>A0A9X8UI87</accession>
<dbReference type="Proteomes" id="UP000294682">
    <property type="component" value="Unassembled WGS sequence"/>
</dbReference>
<feature type="region of interest" description="Disordered" evidence="1">
    <location>
        <begin position="65"/>
        <end position="89"/>
    </location>
</feature>
<dbReference type="RefSeq" id="WP_132084912.1">
    <property type="nucleotide sequence ID" value="NZ_SLUK01000009.1"/>
</dbReference>
<dbReference type="AlphaFoldDB" id="A0A9X8UI87"/>
<reference evidence="2 3" key="1">
    <citation type="submission" date="2019-03" db="EMBL/GenBank/DDBJ databases">
        <title>Genomic Encyclopedia of Type Strains, Phase IV (KMG-IV): sequencing the most valuable type-strain genomes for metagenomic binning, comparative biology and taxonomic classification.</title>
        <authorList>
            <person name="Goeker M."/>
        </authorList>
    </citation>
    <scope>NUCLEOTIDE SEQUENCE [LARGE SCALE GENOMIC DNA]</scope>
    <source>
        <strain evidence="2 3">DSM 100433</strain>
    </source>
</reference>
<proteinExistence type="predicted"/>
<name>A0A9X8UI87_9FIRM</name>
<sequence length="110" mass="11855">MTIEAILEEFGKLCALTSEQAQQYASLAEAAAGAIRSRLRPGADCGENSGRLALAAAYWMRERYESSGSQSSVRLGELSVSAGRSEPSPDEWRLLIGELLLPEGAQFFCV</sequence>
<comment type="caution">
    <text evidence="2">The sequence shown here is derived from an EMBL/GenBank/DDBJ whole genome shotgun (WGS) entry which is preliminary data.</text>
</comment>
<dbReference type="EMBL" id="SLUK01000009">
    <property type="protein sequence ID" value="TCL42626.1"/>
    <property type="molecule type" value="Genomic_DNA"/>
</dbReference>
<gene>
    <name evidence="2" type="ORF">EDD78_10997</name>
</gene>
<organism evidence="2 3">
    <name type="scientific">Harryflintia acetispora</name>
    <dbReference type="NCBI Taxonomy" id="1849041"/>
    <lineage>
        <taxon>Bacteria</taxon>
        <taxon>Bacillati</taxon>
        <taxon>Bacillota</taxon>
        <taxon>Clostridia</taxon>
        <taxon>Eubacteriales</taxon>
        <taxon>Oscillospiraceae</taxon>
        <taxon>Harryflintia</taxon>
    </lineage>
</organism>
<evidence type="ECO:0000313" key="2">
    <source>
        <dbReference type="EMBL" id="TCL42626.1"/>
    </source>
</evidence>
<protein>
    <submittedName>
        <fullName evidence="2">Uncharacterized protein</fullName>
    </submittedName>
</protein>
<evidence type="ECO:0000256" key="1">
    <source>
        <dbReference type="SAM" id="MobiDB-lite"/>
    </source>
</evidence>
<evidence type="ECO:0000313" key="3">
    <source>
        <dbReference type="Proteomes" id="UP000294682"/>
    </source>
</evidence>